<accession>A0AAQ3NSW5</accession>
<dbReference type="AlphaFoldDB" id="A0AAQ3NSW5"/>
<organism evidence="1 2">
    <name type="scientific">Vigna mungo</name>
    <name type="common">Black gram</name>
    <name type="synonym">Phaseolus mungo</name>
    <dbReference type="NCBI Taxonomy" id="3915"/>
    <lineage>
        <taxon>Eukaryota</taxon>
        <taxon>Viridiplantae</taxon>
        <taxon>Streptophyta</taxon>
        <taxon>Embryophyta</taxon>
        <taxon>Tracheophyta</taxon>
        <taxon>Spermatophyta</taxon>
        <taxon>Magnoliopsida</taxon>
        <taxon>eudicotyledons</taxon>
        <taxon>Gunneridae</taxon>
        <taxon>Pentapetalae</taxon>
        <taxon>rosids</taxon>
        <taxon>fabids</taxon>
        <taxon>Fabales</taxon>
        <taxon>Fabaceae</taxon>
        <taxon>Papilionoideae</taxon>
        <taxon>50 kb inversion clade</taxon>
        <taxon>NPAAA clade</taxon>
        <taxon>indigoferoid/millettioid clade</taxon>
        <taxon>Phaseoleae</taxon>
        <taxon>Vigna</taxon>
    </lineage>
</organism>
<proteinExistence type="predicted"/>
<evidence type="ECO:0000313" key="1">
    <source>
        <dbReference type="EMBL" id="WVZ14547.1"/>
    </source>
</evidence>
<sequence length="136" mass="15088">MTVVPKVWKRLMPFSSTTSWQCLSSSYGHLQLGEGAADHVEEQRIDKGEDGFIGSDILEAVENGGAWVEVRVCGQNTLWDSVFGVVLSVVSVPTCDQTSYHHQNIDKSALSDHLPVYHGEYEPLKAKDVQMEESHV</sequence>
<dbReference type="EMBL" id="CP144697">
    <property type="protein sequence ID" value="WVZ14547.1"/>
    <property type="molecule type" value="Genomic_DNA"/>
</dbReference>
<protein>
    <submittedName>
        <fullName evidence="1">Uncharacterized protein</fullName>
    </submittedName>
</protein>
<dbReference type="Proteomes" id="UP001374535">
    <property type="component" value="Chromosome 4"/>
</dbReference>
<reference evidence="1 2" key="1">
    <citation type="journal article" date="2023" name="Life. Sci Alliance">
        <title>Evolutionary insights into 3D genome organization and epigenetic landscape of Vigna mungo.</title>
        <authorList>
            <person name="Junaid A."/>
            <person name="Singh B."/>
            <person name="Bhatia S."/>
        </authorList>
    </citation>
    <scope>NUCLEOTIDE SEQUENCE [LARGE SCALE GENOMIC DNA]</scope>
    <source>
        <strain evidence="1">Urdbean</strain>
    </source>
</reference>
<evidence type="ECO:0000313" key="2">
    <source>
        <dbReference type="Proteomes" id="UP001374535"/>
    </source>
</evidence>
<gene>
    <name evidence="1" type="ORF">V8G54_012113</name>
</gene>
<keyword evidence="2" id="KW-1185">Reference proteome</keyword>
<name>A0AAQ3NSW5_VIGMU</name>